<dbReference type="InterPro" id="IPR018257">
    <property type="entry name" value="Ribosomal_bL19_CS"/>
</dbReference>
<evidence type="ECO:0000256" key="4">
    <source>
        <dbReference type="ARBA" id="ARBA00035171"/>
    </source>
</evidence>
<dbReference type="AlphaFoldDB" id="A0A7T0BVY4"/>
<evidence type="ECO:0000313" key="9">
    <source>
        <dbReference type="Proteomes" id="UP000594688"/>
    </source>
</evidence>
<dbReference type="NCBIfam" id="TIGR01024">
    <property type="entry name" value="rplS_bact"/>
    <property type="match status" value="1"/>
</dbReference>
<accession>A0A7T0BVY4</accession>
<dbReference type="Proteomes" id="UP000594688">
    <property type="component" value="Chromosome"/>
</dbReference>
<dbReference type="PANTHER" id="PTHR15680:SF9">
    <property type="entry name" value="LARGE RIBOSOMAL SUBUNIT PROTEIN BL19M"/>
    <property type="match status" value="1"/>
</dbReference>
<evidence type="ECO:0000256" key="2">
    <source>
        <dbReference type="ARBA" id="ARBA00022980"/>
    </source>
</evidence>
<comment type="similarity">
    <text evidence="1 5 6">Belongs to the bacterial ribosomal protein bL19 family.</text>
</comment>
<evidence type="ECO:0000256" key="7">
    <source>
        <dbReference type="SAM" id="MobiDB-lite"/>
    </source>
</evidence>
<name>A0A7T0BVY4_9BACT</name>
<dbReference type="PRINTS" id="PR00061">
    <property type="entry name" value="RIBOSOMALL19"/>
</dbReference>
<dbReference type="PANTHER" id="PTHR15680">
    <property type="entry name" value="RIBOSOMAL PROTEIN L19"/>
    <property type="match status" value="1"/>
</dbReference>
<proteinExistence type="inferred from homology"/>
<sequence>MNLVDAIEKKEMKEQPPVVRIGDTVKVHMRIVEGEKERIQVIEGVVIKMRGAANRKTITVRKISFGVGVERIFPIHSPRVEKVDIVKHAKVRRAKLYFLRELRGKAARLKEIKKAPTEKKSKTRSRGKKAKAARAKKAV</sequence>
<keyword evidence="2 5" id="KW-0689">Ribosomal protein</keyword>
<dbReference type="GO" id="GO:0022625">
    <property type="term" value="C:cytosolic large ribosomal subunit"/>
    <property type="evidence" value="ECO:0007669"/>
    <property type="project" value="TreeGrafter"/>
</dbReference>
<evidence type="ECO:0000313" key="8">
    <source>
        <dbReference type="EMBL" id="QPJ61929.1"/>
    </source>
</evidence>
<feature type="compositionally biased region" description="Basic residues" evidence="7">
    <location>
        <begin position="121"/>
        <end position="139"/>
    </location>
</feature>
<dbReference type="KEGG" id="nli:G3M70_08605"/>
<dbReference type="GO" id="GO:0003735">
    <property type="term" value="F:structural constituent of ribosome"/>
    <property type="evidence" value="ECO:0007669"/>
    <property type="project" value="InterPro"/>
</dbReference>
<dbReference type="Gene3D" id="2.30.30.790">
    <property type="match status" value="1"/>
</dbReference>
<reference evidence="8 9" key="1">
    <citation type="submission" date="2020-02" db="EMBL/GenBank/DDBJ databases">
        <title>Genomic and physiological characterization of two novel Nitrospinaceae genera.</title>
        <authorList>
            <person name="Mueller A.J."/>
            <person name="Jung M.-Y."/>
            <person name="Strachan C.R."/>
            <person name="Herbold C.W."/>
            <person name="Kirkegaard R.H."/>
            <person name="Daims H."/>
        </authorList>
    </citation>
    <scope>NUCLEOTIDE SEQUENCE [LARGE SCALE GENOMIC DNA]</scope>
    <source>
        <strain evidence="8">EB</strain>
    </source>
</reference>
<dbReference type="EMBL" id="CP048685">
    <property type="protein sequence ID" value="QPJ61929.1"/>
    <property type="molecule type" value="Genomic_DNA"/>
</dbReference>
<feature type="region of interest" description="Disordered" evidence="7">
    <location>
        <begin position="110"/>
        <end position="139"/>
    </location>
</feature>
<dbReference type="HAMAP" id="MF_00402">
    <property type="entry name" value="Ribosomal_bL19"/>
    <property type="match status" value="1"/>
</dbReference>
<feature type="compositionally biased region" description="Basic and acidic residues" evidence="7">
    <location>
        <begin position="110"/>
        <end position="120"/>
    </location>
</feature>
<keyword evidence="3 5" id="KW-0687">Ribonucleoprotein</keyword>
<protein>
    <recommendedName>
        <fullName evidence="4 5">Large ribosomal subunit protein bL19</fullName>
    </recommendedName>
</protein>
<dbReference type="PIRSF" id="PIRSF002191">
    <property type="entry name" value="Ribosomal_L19"/>
    <property type="match status" value="1"/>
</dbReference>
<dbReference type="InterPro" id="IPR001857">
    <property type="entry name" value="Ribosomal_bL19"/>
</dbReference>
<dbReference type="PROSITE" id="PS01015">
    <property type="entry name" value="RIBOSOMAL_L19"/>
    <property type="match status" value="1"/>
</dbReference>
<evidence type="ECO:0000256" key="6">
    <source>
        <dbReference type="RuleBase" id="RU000559"/>
    </source>
</evidence>
<dbReference type="SUPFAM" id="SSF50104">
    <property type="entry name" value="Translation proteins SH3-like domain"/>
    <property type="match status" value="1"/>
</dbReference>
<dbReference type="InterPro" id="IPR038657">
    <property type="entry name" value="Ribosomal_bL19_sf"/>
</dbReference>
<dbReference type="Pfam" id="PF01245">
    <property type="entry name" value="Ribosomal_L19"/>
    <property type="match status" value="1"/>
</dbReference>
<gene>
    <name evidence="5 8" type="primary">rplS</name>
    <name evidence="8" type="ORF">G3M70_08605</name>
</gene>
<comment type="function">
    <text evidence="5 6">This protein is located at the 30S-50S ribosomal subunit interface and may play a role in the structure and function of the aminoacyl-tRNA binding site.</text>
</comment>
<evidence type="ECO:0000256" key="5">
    <source>
        <dbReference type="HAMAP-Rule" id="MF_00402"/>
    </source>
</evidence>
<evidence type="ECO:0000256" key="3">
    <source>
        <dbReference type="ARBA" id="ARBA00023274"/>
    </source>
</evidence>
<organism evidence="8 9">
    <name type="scientific">Candidatus Nitronauta litoralis</name>
    <dbReference type="NCBI Taxonomy" id="2705533"/>
    <lineage>
        <taxon>Bacteria</taxon>
        <taxon>Pseudomonadati</taxon>
        <taxon>Nitrospinota/Tectimicrobiota group</taxon>
        <taxon>Nitrospinota</taxon>
        <taxon>Nitrospinia</taxon>
        <taxon>Nitrospinales</taxon>
        <taxon>Nitrospinaceae</taxon>
        <taxon>Candidatus Nitronauta</taxon>
    </lineage>
</organism>
<dbReference type="FunFam" id="2.30.30.790:FF:000001">
    <property type="entry name" value="50S ribosomal protein L19"/>
    <property type="match status" value="1"/>
</dbReference>
<dbReference type="GO" id="GO:0006412">
    <property type="term" value="P:translation"/>
    <property type="evidence" value="ECO:0007669"/>
    <property type="project" value="UniProtKB-UniRule"/>
</dbReference>
<dbReference type="InterPro" id="IPR008991">
    <property type="entry name" value="Translation_prot_SH3-like_sf"/>
</dbReference>
<evidence type="ECO:0000256" key="1">
    <source>
        <dbReference type="ARBA" id="ARBA00005781"/>
    </source>
</evidence>